<feature type="chain" id="PRO_5002493348" evidence="1">
    <location>
        <begin position="24"/>
        <end position="336"/>
    </location>
</feature>
<sequence length="336" mass="35209">MQSVAIRPLTTAAVALMGAGAIAATPVVVPQAAAVSVGILLAAQDITIDMIRHGQSVDNFEGILGTIPPGAALTELGQEQAEAVAPLIDAAFPGGLAGIYASEFIRAQDTALPLAELLGMDVNILSGLNEINAGWFEGQELNLITQIAYALPTFMWALGHYWVPMLGSSIDPNGVAFNDRVTDAIDAIYNNTVADPENPLADAVFAHAGTISIWTLMNVQNPDFGLVLSQLLDTHNPLDNTGQVVIEGNPTDGWTLVSWGGQEVSATPDLLTGLFVDWRDLNVAPQIATWHILEALQGGDQAEIAAALETGFNDVFAAFAAFPQAVFDTITGALLG</sequence>
<keyword evidence="1" id="KW-0732">Signal</keyword>
<name>A0A0F5N4P6_9MYCO</name>
<dbReference type="Proteomes" id="UP000034416">
    <property type="component" value="Unassembled WGS sequence"/>
</dbReference>
<reference evidence="4" key="1">
    <citation type="submission" date="2015-04" db="EMBL/GenBank/DDBJ databases">
        <title>Genome sequence of Mycobacterium arupense GUC1.</title>
        <authorList>
            <person name="Greninger A.L."/>
            <person name="Cunningham G."/>
            <person name="Chiu C.Y."/>
            <person name="Miller S."/>
        </authorList>
    </citation>
    <scope>NUCLEOTIDE SEQUENCE [LARGE SCALE GENOMIC DNA]</scope>
    <source>
        <strain evidence="4">GUC1</strain>
    </source>
</reference>
<dbReference type="PROSITE" id="PS00175">
    <property type="entry name" value="PG_MUTASE"/>
    <property type="match status" value="1"/>
</dbReference>
<dbReference type="Proteomes" id="UP000192327">
    <property type="component" value="Unassembled WGS sequence"/>
</dbReference>
<dbReference type="Pfam" id="PF00300">
    <property type="entry name" value="His_Phos_1"/>
    <property type="match status" value="1"/>
</dbReference>
<evidence type="ECO:0000313" key="2">
    <source>
        <dbReference type="EMBL" id="KKC01238.1"/>
    </source>
</evidence>
<dbReference type="EMBL" id="LASW01000002">
    <property type="protein sequence ID" value="KKC01238.1"/>
    <property type="molecule type" value="Genomic_DNA"/>
</dbReference>
<keyword evidence="5" id="KW-1185">Reference proteome</keyword>
<organism evidence="2 4">
    <name type="scientific">Mycolicibacter arupensis</name>
    <dbReference type="NCBI Taxonomy" id="342002"/>
    <lineage>
        <taxon>Bacteria</taxon>
        <taxon>Bacillati</taxon>
        <taxon>Actinomycetota</taxon>
        <taxon>Actinomycetes</taxon>
        <taxon>Mycobacteriales</taxon>
        <taxon>Mycobacteriaceae</taxon>
        <taxon>Mycolicibacter</taxon>
    </lineage>
</organism>
<evidence type="ECO:0000313" key="5">
    <source>
        <dbReference type="Proteomes" id="UP000192327"/>
    </source>
</evidence>
<dbReference type="EMBL" id="MVHH01000010">
    <property type="protein sequence ID" value="OQZ99800.1"/>
    <property type="molecule type" value="Genomic_DNA"/>
</dbReference>
<feature type="signal peptide" evidence="1">
    <location>
        <begin position="1"/>
        <end position="23"/>
    </location>
</feature>
<dbReference type="InterPro" id="IPR013078">
    <property type="entry name" value="His_Pase_superF_clade-1"/>
</dbReference>
<proteinExistence type="predicted"/>
<dbReference type="CDD" id="cd07067">
    <property type="entry name" value="HP_PGM_like"/>
    <property type="match status" value="1"/>
</dbReference>
<dbReference type="AlphaFoldDB" id="A0A0F5N4P6"/>
<dbReference type="SMART" id="SM00855">
    <property type="entry name" value="PGAM"/>
    <property type="match status" value="1"/>
</dbReference>
<dbReference type="Gene3D" id="3.40.50.1240">
    <property type="entry name" value="Phosphoglycerate mutase-like"/>
    <property type="match status" value="1"/>
</dbReference>
<dbReference type="SUPFAM" id="SSF53254">
    <property type="entry name" value="Phosphoglycerate mutase-like"/>
    <property type="match status" value="1"/>
</dbReference>
<evidence type="ECO:0000256" key="1">
    <source>
        <dbReference type="SAM" id="SignalP"/>
    </source>
</evidence>
<protein>
    <submittedName>
        <fullName evidence="3">Histidine phosphatase family protein</fullName>
    </submittedName>
    <submittedName>
        <fullName evidence="2">Phosphoglycerate mutase</fullName>
    </submittedName>
</protein>
<accession>A0A0F5N4P6</accession>
<dbReference type="STRING" id="342002.BST15_07000"/>
<dbReference type="GO" id="GO:0003824">
    <property type="term" value="F:catalytic activity"/>
    <property type="evidence" value="ECO:0007669"/>
    <property type="project" value="InterPro"/>
</dbReference>
<reference evidence="3 5" key="3">
    <citation type="submission" date="2016-12" db="EMBL/GenBank/DDBJ databases">
        <title>The new phylogeny of genus Mycobacterium.</title>
        <authorList>
            <person name="Tortoli E."/>
            <person name="Trovato A."/>
            <person name="Cirillo D.M."/>
        </authorList>
    </citation>
    <scope>NUCLEOTIDE SEQUENCE [LARGE SCALE GENOMIC DNA]</scope>
    <source>
        <strain evidence="3 5">DSM 44942</strain>
    </source>
</reference>
<dbReference type="OrthoDB" id="9793115at2"/>
<dbReference type="InterPro" id="IPR029033">
    <property type="entry name" value="His_PPase_superfam"/>
</dbReference>
<comment type="caution">
    <text evidence="2">The sequence shown here is derived from an EMBL/GenBank/DDBJ whole genome shotgun (WGS) entry which is preliminary data.</text>
</comment>
<evidence type="ECO:0000313" key="4">
    <source>
        <dbReference type="Proteomes" id="UP000034416"/>
    </source>
</evidence>
<gene>
    <name evidence="3" type="ORF">BST15_07000</name>
    <name evidence="2" type="ORF">WR43_00805</name>
</gene>
<reference evidence="2" key="2">
    <citation type="submission" date="2015-04" db="EMBL/GenBank/DDBJ databases">
        <title>Genome sequence of Mycobacterium arupense strain GUC1.</title>
        <authorList>
            <person name="Greninger A.L."/>
            <person name="Cunningham G."/>
            <person name="Chiu C.Y."/>
            <person name="Miller S."/>
        </authorList>
    </citation>
    <scope>NUCLEOTIDE SEQUENCE</scope>
    <source>
        <strain evidence="2">GUC1</strain>
    </source>
</reference>
<dbReference type="InterPro" id="IPR001345">
    <property type="entry name" value="PG/BPGM_mutase_AS"/>
</dbReference>
<dbReference type="PATRIC" id="fig|342002.3.peg.657"/>
<evidence type="ECO:0000313" key="3">
    <source>
        <dbReference type="EMBL" id="OQZ99800.1"/>
    </source>
</evidence>
<dbReference type="RefSeq" id="WP_046187717.1">
    <property type="nucleotide sequence ID" value="NZ_JACKUJ010000047.1"/>
</dbReference>